<gene>
    <name evidence="1" type="ORF">GCM10012285_41810</name>
</gene>
<reference evidence="2" key="1">
    <citation type="journal article" date="2019" name="Int. J. Syst. Evol. Microbiol.">
        <title>The Global Catalogue of Microorganisms (GCM) 10K type strain sequencing project: providing services to taxonomists for standard genome sequencing and annotation.</title>
        <authorList>
            <consortium name="The Broad Institute Genomics Platform"/>
            <consortium name="The Broad Institute Genome Sequencing Center for Infectious Disease"/>
            <person name="Wu L."/>
            <person name="Ma J."/>
        </authorList>
    </citation>
    <scope>NUCLEOTIDE SEQUENCE [LARGE SCALE GENOMIC DNA]</scope>
    <source>
        <strain evidence="2">CGMCC 4.7323</strain>
    </source>
</reference>
<keyword evidence="2" id="KW-1185">Reference proteome</keyword>
<dbReference type="RefSeq" id="WP_189100267.1">
    <property type="nucleotide sequence ID" value="NZ_BMND01000018.1"/>
</dbReference>
<sequence>MTDTEPPQERDDFAPRSVHEEALWAAGSLFKALSDAGLGDIHPIRDYVRDVPYVKLHRIDAKQAARLEHLVRKGMDGIYSLAEELRCAVLNHGLVDFPVPLVCGLDSIVLGDISIHTAERLACILGAEPGTELAEVPDWPEANAVCDRLAAAFKAATDGAFMDMILHSYCRRCDEDPAIELGSIKADVARRFVKALHEAPRL</sequence>
<name>A0ABQ2JPF0_9ACTN</name>
<evidence type="ECO:0000313" key="1">
    <source>
        <dbReference type="EMBL" id="GGN51571.1"/>
    </source>
</evidence>
<dbReference type="GeneID" id="301549899"/>
<dbReference type="Proteomes" id="UP000600080">
    <property type="component" value="Unassembled WGS sequence"/>
</dbReference>
<evidence type="ECO:0000313" key="2">
    <source>
        <dbReference type="Proteomes" id="UP000600080"/>
    </source>
</evidence>
<protein>
    <submittedName>
        <fullName evidence="1">Uncharacterized protein</fullName>
    </submittedName>
</protein>
<organism evidence="1 2">
    <name type="scientific">Streptomyces kronopolitis</name>
    <dbReference type="NCBI Taxonomy" id="1612435"/>
    <lineage>
        <taxon>Bacteria</taxon>
        <taxon>Bacillati</taxon>
        <taxon>Actinomycetota</taxon>
        <taxon>Actinomycetes</taxon>
        <taxon>Kitasatosporales</taxon>
        <taxon>Streptomycetaceae</taxon>
        <taxon>Streptomyces</taxon>
    </lineage>
</organism>
<dbReference type="EMBL" id="BMND01000018">
    <property type="protein sequence ID" value="GGN51571.1"/>
    <property type="molecule type" value="Genomic_DNA"/>
</dbReference>
<comment type="caution">
    <text evidence="1">The sequence shown here is derived from an EMBL/GenBank/DDBJ whole genome shotgun (WGS) entry which is preliminary data.</text>
</comment>
<proteinExistence type="predicted"/>
<accession>A0ABQ2JPF0</accession>